<dbReference type="InterPro" id="IPR000719">
    <property type="entry name" value="Prot_kinase_dom"/>
</dbReference>
<proteinExistence type="predicted"/>
<dbReference type="PANTHER" id="PTHR44167:SF18">
    <property type="entry name" value="PROTEIN KINASE DOMAIN-CONTAINING PROTEIN"/>
    <property type="match status" value="1"/>
</dbReference>
<dbReference type="GO" id="GO:0005524">
    <property type="term" value="F:ATP binding"/>
    <property type="evidence" value="ECO:0007669"/>
    <property type="project" value="InterPro"/>
</dbReference>
<organism evidence="2 3">
    <name type="scientific">Polarella glacialis</name>
    <name type="common">Dinoflagellate</name>
    <dbReference type="NCBI Taxonomy" id="89957"/>
    <lineage>
        <taxon>Eukaryota</taxon>
        <taxon>Sar</taxon>
        <taxon>Alveolata</taxon>
        <taxon>Dinophyceae</taxon>
        <taxon>Suessiales</taxon>
        <taxon>Suessiaceae</taxon>
        <taxon>Polarella</taxon>
    </lineage>
</organism>
<protein>
    <recommendedName>
        <fullName evidence="1">Protein kinase domain-containing protein</fullName>
    </recommendedName>
</protein>
<dbReference type="OMA" id="EWCHRNG"/>
<evidence type="ECO:0000313" key="2">
    <source>
        <dbReference type="EMBL" id="CAE8620733.1"/>
    </source>
</evidence>
<dbReference type="EMBL" id="CAJNNV010027567">
    <property type="protein sequence ID" value="CAE8620733.1"/>
    <property type="molecule type" value="Genomic_DNA"/>
</dbReference>
<name>A0A813G920_POLGL</name>
<comment type="caution">
    <text evidence="2">The sequence shown here is derived from an EMBL/GenBank/DDBJ whole genome shotgun (WGS) entry which is preliminary data.</text>
</comment>
<dbReference type="SUPFAM" id="SSF56112">
    <property type="entry name" value="Protein kinase-like (PK-like)"/>
    <property type="match status" value="1"/>
</dbReference>
<dbReference type="PROSITE" id="PS00108">
    <property type="entry name" value="PROTEIN_KINASE_ST"/>
    <property type="match status" value="1"/>
</dbReference>
<dbReference type="GO" id="GO:0005737">
    <property type="term" value="C:cytoplasm"/>
    <property type="evidence" value="ECO:0007669"/>
    <property type="project" value="TreeGrafter"/>
</dbReference>
<dbReference type="Pfam" id="PF00069">
    <property type="entry name" value="Pkinase"/>
    <property type="match status" value="1"/>
</dbReference>
<dbReference type="GO" id="GO:0005634">
    <property type="term" value="C:nucleus"/>
    <property type="evidence" value="ECO:0007669"/>
    <property type="project" value="TreeGrafter"/>
</dbReference>
<dbReference type="PROSITE" id="PS50011">
    <property type="entry name" value="PROTEIN_KINASE_DOM"/>
    <property type="match status" value="1"/>
</dbReference>
<dbReference type="OrthoDB" id="444298at2759"/>
<dbReference type="AlphaFoldDB" id="A0A813G920"/>
<sequence>MRRVYGSAVAALHRPFMAGTCRVKPPQCLGEFAVDFTSPIGMGACGSVFAGRHLETNCEVAIKTMSRALLTAEAGGPQVEAGIKNESEVFERVLLDGGMPHPNVVEVMGFFDGQITEATEKGLKLCHDELADESVHYFVMELLEGGSLQDHLDQHGAMKEDEAQQLTRSLCEGLASLHEKGIVHRDVKPGNVLFRKTCGSTHGDIDLQGPKLIDFSHAVIVPAEGILTGESGTRGYVAPEILADKGYGPKCDVFSLGCVLHAMLTGGRLPKRHARVGMVTRLPSSVSPEARSFLDSMISCDAGLRPSAADALSEPWLQMLPSLAPTTGASDRLLTVF</sequence>
<dbReference type="InterPro" id="IPR011009">
    <property type="entry name" value="Kinase-like_dom_sf"/>
</dbReference>
<gene>
    <name evidence="2" type="ORF">PGLA1383_LOCUS38272</name>
</gene>
<dbReference type="SMART" id="SM00220">
    <property type="entry name" value="S_TKc"/>
    <property type="match status" value="1"/>
</dbReference>
<reference evidence="2" key="1">
    <citation type="submission" date="2021-02" db="EMBL/GenBank/DDBJ databases">
        <authorList>
            <person name="Dougan E. K."/>
            <person name="Rhodes N."/>
            <person name="Thang M."/>
            <person name="Chan C."/>
        </authorList>
    </citation>
    <scope>NUCLEOTIDE SEQUENCE</scope>
</reference>
<evidence type="ECO:0000259" key="1">
    <source>
        <dbReference type="PROSITE" id="PS50011"/>
    </source>
</evidence>
<dbReference type="GO" id="GO:0044773">
    <property type="term" value="P:mitotic DNA damage checkpoint signaling"/>
    <property type="evidence" value="ECO:0007669"/>
    <property type="project" value="TreeGrafter"/>
</dbReference>
<evidence type="ECO:0000313" key="3">
    <source>
        <dbReference type="Proteomes" id="UP000654075"/>
    </source>
</evidence>
<dbReference type="Proteomes" id="UP000654075">
    <property type="component" value="Unassembled WGS sequence"/>
</dbReference>
<accession>A0A813G920</accession>
<keyword evidence="3" id="KW-1185">Reference proteome</keyword>
<dbReference type="InterPro" id="IPR008271">
    <property type="entry name" value="Ser/Thr_kinase_AS"/>
</dbReference>
<dbReference type="GO" id="GO:0004674">
    <property type="term" value="F:protein serine/threonine kinase activity"/>
    <property type="evidence" value="ECO:0007669"/>
    <property type="project" value="TreeGrafter"/>
</dbReference>
<dbReference type="Gene3D" id="1.10.510.10">
    <property type="entry name" value="Transferase(Phosphotransferase) domain 1"/>
    <property type="match status" value="1"/>
</dbReference>
<dbReference type="PANTHER" id="PTHR44167">
    <property type="entry name" value="OVARIAN-SPECIFIC SERINE/THREONINE-PROTEIN KINASE LOK-RELATED"/>
    <property type="match status" value="1"/>
</dbReference>
<feature type="domain" description="Protein kinase" evidence="1">
    <location>
        <begin position="34"/>
        <end position="317"/>
    </location>
</feature>